<evidence type="ECO:0000313" key="1">
    <source>
        <dbReference type="EMBL" id="TGX82381.1"/>
    </source>
</evidence>
<evidence type="ECO:0000313" key="2">
    <source>
        <dbReference type="Proteomes" id="UP000308886"/>
    </source>
</evidence>
<dbReference type="EMBL" id="SRZC01000010">
    <property type="protein sequence ID" value="TGX82381.1"/>
    <property type="molecule type" value="Genomic_DNA"/>
</dbReference>
<organism evidence="1 2">
    <name type="scientific">Palleniella muris</name>
    <dbReference type="NCBI Taxonomy" id="3038145"/>
    <lineage>
        <taxon>Bacteria</taxon>
        <taxon>Pseudomonadati</taxon>
        <taxon>Bacteroidota</taxon>
        <taxon>Bacteroidia</taxon>
        <taxon>Bacteroidales</taxon>
        <taxon>Prevotellaceae</taxon>
        <taxon>Palleniella</taxon>
    </lineage>
</organism>
<name>A0AC61QQK3_9BACT</name>
<dbReference type="Proteomes" id="UP000308886">
    <property type="component" value="Unassembled WGS sequence"/>
</dbReference>
<accession>A0AC61QQK3</accession>
<gene>
    <name evidence="1" type="ORF">E5358_07505</name>
</gene>
<proteinExistence type="predicted"/>
<protein>
    <submittedName>
        <fullName evidence="1">BlaI/MecI/CopY family transcriptional regulator</fullName>
    </submittedName>
</protein>
<comment type="caution">
    <text evidence="1">The sequence shown here is derived from an EMBL/GenBank/DDBJ whole genome shotgun (WGS) entry which is preliminary data.</text>
</comment>
<reference evidence="1" key="1">
    <citation type="submission" date="2019-04" db="EMBL/GenBank/DDBJ databases">
        <title>Microbes associate with the intestines of laboratory mice.</title>
        <authorList>
            <person name="Navarre W."/>
            <person name="Wong E."/>
            <person name="Huang K."/>
            <person name="Tropini C."/>
            <person name="Ng K."/>
            <person name="Yu B."/>
        </authorList>
    </citation>
    <scope>NUCLEOTIDE SEQUENCE</scope>
    <source>
        <strain evidence="1">NM73_A23</strain>
    </source>
</reference>
<sequence>MKTLTVKEEEIMSHIWANGEMSIRELQALYEEPKPHVNTLSTLVRILEEKGFLSHRAVSTRSYKYFAAISRDKYRNRSLTGVINKFFGKSYLGAVSTLVSEEKISVEDLKELIRQIEGE</sequence>
<keyword evidence="2" id="KW-1185">Reference proteome</keyword>